<evidence type="ECO:0000256" key="16">
    <source>
        <dbReference type="SAM" id="Coils"/>
    </source>
</evidence>
<dbReference type="PROSITE" id="PS50109">
    <property type="entry name" value="HIS_KIN"/>
    <property type="match status" value="1"/>
</dbReference>
<dbReference type="Gene3D" id="1.20.120.160">
    <property type="entry name" value="HPT domain"/>
    <property type="match status" value="1"/>
</dbReference>
<dbReference type="Pfam" id="PF01627">
    <property type="entry name" value="Hpt"/>
    <property type="match status" value="1"/>
</dbReference>
<keyword evidence="9 23" id="KW-0418">Kinase</keyword>
<dbReference type="CDD" id="cd17546">
    <property type="entry name" value="REC_hyHK_CKI1_RcsC-like"/>
    <property type="match status" value="1"/>
</dbReference>
<dbReference type="STRING" id="284577.SAMN05216571_1048"/>
<dbReference type="SMART" id="SM00388">
    <property type="entry name" value="HisKA"/>
    <property type="match status" value="1"/>
</dbReference>
<evidence type="ECO:0000259" key="20">
    <source>
        <dbReference type="PROSITE" id="PS50110"/>
    </source>
</evidence>
<dbReference type="SMART" id="SM00304">
    <property type="entry name" value="HAMP"/>
    <property type="match status" value="1"/>
</dbReference>
<keyword evidence="24" id="KW-1185">Reference proteome</keyword>
<evidence type="ECO:0000256" key="4">
    <source>
        <dbReference type="ARBA" id="ARBA00022475"/>
    </source>
</evidence>
<evidence type="ECO:0000256" key="14">
    <source>
        <dbReference type="PROSITE-ProRule" id="PRU00110"/>
    </source>
</evidence>
<protein>
    <recommendedName>
        <fullName evidence="3">histidine kinase</fullName>
        <ecNumber evidence="3">2.7.13.3</ecNumber>
    </recommendedName>
</protein>
<dbReference type="RefSeq" id="WP_092524489.1">
    <property type="nucleotide sequence ID" value="NZ_FNCI01000004.1"/>
</dbReference>
<name>A0A1G7R361_9GAMM</name>
<feature type="region of interest" description="Disordered" evidence="17">
    <location>
        <begin position="762"/>
        <end position="782"/>
    </location>
</feature>
<dbReference type="PRINTS" id="PR00344">
    <property type="entry name" value="BCTRLSENSOR"/>
</dbReference>
<dbReference type="Gene3D" id="3.40.50.2300">
    <property type="match status" value="1"/>
</dbReference>
<evidence type="ECO:0000256" key="2">
    <source>
        <dbReference type="ARBA" id="ARBA00004651"/>
    </source>
</evidence>
<dbReference type="Pfam" id="PF02518">
    <property type="entry name" value="HATPase_c"/>
    <property type="match status" value="1"/>
</dbReference>
<keyword evidence="4" id="KW-1003">Cell membrane</keyword>
<dbReference type="InterPro" id="IPR003594">
    <property type="entry name" value="HATPase_dom"/>
</dbReference>
<dbReference type="InterPro" id="IPR036097">
    <property type="entry name" value="HisK_dim/P_sf"/>
</dbReference>
<dbReference type="GO" id="GO:0000155">
    <property type="term" value="F:phosphorelay sensor kinase activity"/>
    <property type="evidence" value="ECO:0007669"/>
    <property type="project" value="InterPro"/>
</dbReference>
<keyword evidence="16" id="KW-0175">Coiled coil</keyword>
<dbReference type="PROSITE" id="PS50885">
    <property type="entry name" value="HAMP"/>
    <property type="match status" value="1"/>
</dbReference>
<dbReference type="Pfam" id="PF00512">
    <property type="entry name" value="HisKA"/>
    <property type="match status" value="1"/>
</dbReference>
<evidence type="ECO:0000313" key="24">
    <source>
        <dbReference type="Proteomes" id="UP000198641"/>
    </source>
</evidence>
<keyword evidence="8" id="KW-0547">Nucleotide-binding</keyword>
<evidence type="ECO:0000259" key="21">
    <source>
        <dbReference type="PROSITE" id="PS50885"/>
    </source>
</evidence>
<dbReference type="GO" id="GO:0005886">
    <property type="term" value="C:plasma membrane"/>
    <property type="evidence" value="ECO:0007669"/>
    <property type="project" value="UniProtKB-SubCell"/>
</dbReference>
<feature type="modified residue" description="4-aspartylphosphate" evidence="15">
    <location>
        <position position="690"/>
    </location>
</feature>
<evidence type="ECO:0000256" key="11">
    <source>
        <dbReference type="ARBA" id="ARBA00022989"/>
    </source>
</evidence>
<feature type="compositionally biased region" description="Polar residues" evidence="17">
    <location>
        <begin position="765"/>
        <end position="778"/>
    </location>
</feature>
<evidence type="ECO:0000256" key="17">
    <source>
        <dbReference type="SAM" id="MobiDB-lite"/>
    </source>
</evidence>
<dbReference type="SMART" id="SM00448">
    <property type="entry name" value="REC"/>
    <property type="match status" value="1"/>
</dbReference>
<dbReference type="GO" id="GO:0005524">
    <property type="term" value="F:ATP binding"/>
    <property type="evidence" value="ECO:0007669"/>
    <property type="project" value="UniProtKB-KW"/>
</dbReference>
<evidence type="ECO:0000259" key="19">
    <source>
        <dbReference type="PROSITE" id="PS50109"/>
    </source>
</evidence>
<dbReference type="PANTHER" id="PTHR45339">
    <property type="entry name" value="HYBRID SIGNAL TRANSDUCTION HISTIDINE KINASE J"/>
    <property type="match status" value="1"/>
</dbReference>
<dbReference type="InterPro" id="IPR036890">
    <property type="entry name" value="HATPase_C_sf"/>
</dbReference>
<dbReference type="InterPro" id="IPR008207">
    <property type="entry name" value="Sig_transdc_His_kin_Hpt_dom"/>
</dbReference>
<dbReference type="FunFam" id="3.30.565.10:FF:000010">
    <property type="entry name" value="Sensor histidine kinase RcsC"/>
    <property type="match status" value="1"/>
</dbReference>
<keyword evidence="12" id="KW-0902">Two-component regulatory system</keyword>
<organism evidence="23 24">
    <name type="scientific">Onishia taeanensis</name>
    <dbReference type="NCBI Taxonomy" id="284577"/>
    <lineage>
        <taxon>Bacteria</taxon>
        <taxon>Pseudomonadati</taxon>
        <taxon>Pseudomonadota</taxon>
        <taxon>Gammaproteobacteria</taxon>
        <taxon>Oceanospirillales</taxon>
        <taxon>Halomonadaceae</taxon>
        <taxon>Onishia</taxon>
    </lineage>
</organism>
<evidence type="ECO:0000256" key="10">
    <source>
        <dbReference type="ARBA" id="ARBA00022840"/>
    </source>
</evidence>
<proteinExistence type="predicted"/>
<evidence type="ECO:0000313" key="23">
    <source>
        <dbReference type="EMBL" id="SDG05216.1"/>
    </source>
</evidence>
<keyword evidence="11 18" id="KW-1133">Transmembrane helix</keyword>
<dbReference type="InterPro" id="IPR004358">
    <property type="entry name" value="Sig_transdc_His_kin-like_C"/>
</dbReference>
<dbReference type="CDD" id="cd00082">
    <property type="entry name" value="HisKA"/>
    <property type="match status" value="1"/>
</dbReference>
<dbReference type="PROSITE" id="PS50110">
    <property type="entry name" value="RESPONSE_REGULATORY"/>
    <property type="match status" value="1"/>
</dbReference>
<dbReference type="InterPro" id="IPR003661">
    <property type="entry name" value="HisK_dim/P_dom"/>
</dbReference>
<dbReference type="InterPro" id="IPR005467">
    <property type="entry name" value="His_kinase_dom"/>
</dbReference>
<dbReference type="SUPFAM" id="SSF47226">
    <property type="entry name" value="Histidine-containing phosphotransfer domain, HPT domain"/>
    <property type="match status" value="1"/>
</dbReference>
<dbReference type="Gene3D" id="6.10.340.10">
    <property type="match status" value="1"/>
</dbReference>
<dbReference type="InterPro" id="IPR036641">
    <property type="entry name" value="HPT_dom_sf"/>
</dbReference>
<feature type="domain" description="HAMP" evidence="21">
    <location>
        <begin position="170"/>
        <end position="222"/>
    </location>
</feature>
<evidence type="ECO:0000256" key="6">
    <source>
        <dbReference type="ARBA" id="ARBA00022679"/>
    </source>
</evidence>
<dbReference type="InterPro" id="IPR011006">
    <property type="entry name" value="CheY-like_superfamily"/>
</dbReference>
<evidence type="ECO:0000256" key="13">
    <source>
        <dbReference type="ARBA" id="ARBA00023136"/>
    </source>
</evidence>
<dbReference type="SUPFAM" id="SSF52172">
    <property type="entry name" value="CheY-like"/>
    <property type="match status" value="1"/>
</dbReference>
<keyword evidence="5 15" id="KW-0597">Phosphoprotein</keyword>
<dbReference type="AlphaFoldDB" id="A0A1G7R361"/>
<evidence type="ECO:0000256" key="5">
    <source>
        <dbReference type="ARBA" id="ARBA00022553"/>
    </source>
</evidence>
<evidence type="ECO:0000259" key="22">
    <source>
        <dbReference type="PROSITE" id="PS50894"/>
    </source>
</evidence>
<keyword evidence="7 18" id="KW-0812">Transmembrane</keyword>
<dbReference type="Gene3D" id="1.10.287.130">
    <property type="match status" value="1"/>
</dbReference>
<dbReference type="OrthoDB" id="9797243at2"/>
<feature type="transmembrane region" description="Helical" evidence="18">
    <location>
        <begin position="147"/>
        <end position="166"/>
    </location>
</feature>
<comment type="subcellular location">
    <subcellularLocation>
        <location evidence="2">Cell membrane</location>
        <topology evidence="2">Multi-pass membrane protein</topology>
    </subcellularLocation>
</comment>
<reference evidence="23 24" key="1">
    <citation type="submission" date="2016-10" db="EMBL/GenBank/DDBJ databases">
        <authorList>
            <person name="de Groot N.N."/>
        </authorList>
    </citation>
    <scope>NUCLEOTIDE SEQUENCE [LARGE SCALE GENOMIC DNA]</scope>
    <source>
        <strain evidence="23 24">BH539</strain>
    </source>
</reference>
<dbReference type="PROSITE" id="PS50894">
    <property type="entry name" value="HPT"/>
    <property type="match status" value="1"/>
</dbReference>
<dbReference type="PANTHER" id="PTHR45339:SF1">
    <property type="entry name" value="HYBRID SIGNAL TRANSDUCTION HISTIDINE KINASE J"/>
    <property type="match status" value="1"/>
</dbReference>
<dbReference type="SUPFAM" id="SSF55874">
    <property type="entry name" value="ATPase domain of HSP90 chaperone/DNA topoisomerase II/histidine kinase"/>
    <property type="match status" value="1"/>
</dbReference>
<dbReference type="SUPFAM" id="SSF158472">
    <property type="entry name" value="HAMP domain-like"/>
    <property type="match status" value="1"/>
</dbReference>
<feature type="domain" description="Response regulatory" evidence="20">
    <location>
        <begin position="641"/>
        <end position="758"/>
    </location>
</feature>
<evidence type="ECO:0000256" key="9">
    <source>
        <dbReference type="ARBA" id="ARBA00022777"/>
    </source>
</evidence>
<evidence type="ECO:0000256" key="7">
    <source>
        <dbReference type="ARBA" id="ARBA00022692"/>
    </source>
</evidence>
<evidence type="ECO:0000256" key="15">
    <source>
        <dbReference type="PROSITE-ProRule" id="PRU00169"/>
    </source>
</evidence>
<feature type="domain" description="Histidine kinase" evidence="19">
    <location>
        <begin position="269"/>
        <end position="490"/>
    </location>
</feature>
<evidence type="ECO:0000256" key="8">
    <source>
        <dbReference type="ARBA" id="ARBA00022741"/>
    </source>
</evidence>
<evidence type="ECO:0000256" key="18">
    <source>
        <dbReference type="SAM" id="Phobius"/>
    </source>
</evidence>
<feature type="domain" description="HPt" evidence="22">
    <location>
        <begin position="803"/>
        <end position="892"/>
    </location>
</feature>
<evidence type="ECO:0000256" key="12">
    <source>
        <dbReference type="ARBA" id="ARBA00023012"/>
    </source>
</evidence>
<dbReference type="FunFam" id="1.10.287.130:FF:000003">
    <property type="entry name" value="Histidine kinase"/>
    <property type="match status" value="1"/>
</dbReference>
<accession>A0A1G7R361</accession>
<feature type="modified residue" description="Phosphohistidine" evidence="14">
    <location>
        <position position="842"/>
    </location>
</feature>
<comment type="catalytic activity">
    <reaction evidence="1">
        <text>ATP + protein L-histidine = ADP + protein N-phospho-L-histidine.</text>
        <dbReference type="EC" id="2.7.13.3"/>
    </reaction>
</comment>
<dbReference type="SUPFAM" id="SSF47384">
    <property type="entry name" value="Homodimeric domain of signal transducing histidine kinase"/>
    <property type="match status" value="1"/>
</dbReference>
<dbReference type="Pfam" id="PF00072">
    <property type="entry name" value="Response_reg"/>
    <property type="match status" value="1"/>
</dbReference>
<gene>
    <name evidence="23" type="ORF">SAMN05216571_1048</name>
</gene>
<feature type="coiled-coil region" evidence="16">
    <location>
        <begin position="210"/>
        <end position="245"/>
    </location>
</feature>
<dbReference type="SMART" id="SM00387">
    <property type="entry name" value="HATPase_c"/>
    <property type="match status" value="1"/>
</dbReference>
<dbReference type="EC" id="2.7.13.3" evidence="3"/>
<evidence type="ECO:0000256" key="1">
    <source>
        <dbReference type="ARBA" id="ARBA00000085"/>
    </source>
</evidence>
<dbReference type="Pfam" id="PF00672">
    <property type="entry name" value="HAMP"/>
    <property type="match status" value="1"/>
</dbReference>
<dbReference type="EMBL" id="FNCI01000004">
    <property type="protein sequence ID" value="SDG05216.1"/>
    <property type="molecule type" value="Genomic_DNA"/>
</dbReference>
<dbReference type="InterPro" id="IPR001789">
    <property type="entry name" value="Sig_transdc_resp-reg_receiver"/>
</dbReference>
<dbReference type="Proteomes" id="UP000198641">
    <property type="component" value="Unassembled WGS sequence"/>
</dbReference>
<sequence length="897" mass="98445">MSIKTRLLLWLMLLPLSLLAITSALTLTHESNERRSSLQQHLIETTSLTAQAMSSALANQQIDTLRTLGKALLEVDEIRSVRLFSADGTPLMSLGQPPRTSARRPTETTLDTNGAGWQLTLPLENSDDWLAVEIETFGLTLSKYRHLLIHGLGLLLAGLGLFLLAYSLSRRTTDPLIAIQAALERLNRGDHGVRLPETGPEETAQIMTSVNALRDHLERVQEDMQAQIEQNTQDLQESMETIEVKNIELDIAHRRALEASRIKSEFLANMSHEIRTPLNGIIGFCQLLGRSQLDSRQQDWLEHMQKTSDSLLLLVNDILDFSKIEAGKLELETVHLDMVDLVDEVLGMQAPQAHQKGLHLLGLVFDDVPTDLKGDPLRIRQVLTNLVNNAIKFTESGEVIVRVMLEESREHQVILRVNVSDTGIGLPREQRDRLFKAFSQANSSDTRQFGGTGLGLVICRQLIEQMGGAITMSSEPGQGSIFSFNIPLSTRHEYRAPELDLGGRVVVLHESHLATRRALNHLLSTWNAKVPARGDNGHTVLPPPPDLVLASLDAKDLAPERLASWQTCLDESSCPTILMANTSPYDMPELRLPMGGETLTKPISRQVLADTIKRQLGLSAPSKLPTPKTSLPKLAATDLPRVLVVDDVASNRLLLQELLREAGITSLLAASGEEALALAQSERIDLVLLDIRMPGMGGEATLEALRQLGGAWKTCPVIAVTAHAREEERQRLLSCGMHDVLIKPIDARMLIKLLGQHLGLALPTPRQSPNGSSETASGESHVEADGELAVVDMQMGARLAGGREDLARKTLTLLLESLDESEASLDAAWQAKDEEALLDAIHHLNGACRYCGVPQLALLAETLETRLRVQGLAAVGPLLQELYAAMGRLRAWQSRQA</sequence>
<keyword evidence="10" id="KW-0067">ATP-binding</keyword>
<dbReference type="CDD" id="cd16922">
    <property type="entry name" value="HATPase_EvgS-ArcB-TorS-like"/>
    <property type="match status" value="1"/>
</dbReference>
<dbReference type="InterPro" id="IPR003660">
    <property type="entry name" value="HAMP_dom"/>
</dbReference>
<keyword evidence="6" id="KW-0808">Transferase</keyword>
<dbReference type="Gene3D" id="3.30.565.10">
    <property type="entry name" value="Histidine kinase-like ATPase, C-terminal domain"/>
    <property type="match status" value="1"/>
</dbReference>
<evidence type="ECO:0000256" key="3">
    <source>
        <dbReference type="ARBA" id="ARBA00012438"/>
    </source>
</evidence>
<keyword evidence="13 18" id="KW-0472">Membrane</keyword>